<organism evidence="10 11">
    <name type="scientific">Azomonas macrocytogenes</name>
    <name type="common">Azotobacter macrocytogenes</name>
    <dbReference type="NCBI Taxonomy" id="69962"/>
    <lineage>
        <taxon>Bacteria</taxon>
        <taxon>Pseudomonadati</taxon>
        <taxon>Pseudomonadota</taxon>
        <taxon>Gammaproteobacteria</taxon>
        <taxon>Pseudomonadales</taxon>
        <taxon>Pseudomonadaceae</taxon>
        <taxon>Azomonas</taxon>
    </lineage>
</organism>
<dbReference type="PROSITE" id="PS01056">
    <property type="entry name" value="DNA_LIGASE_N2"/>
    <property type="match status" value="1"/>
</dbReference>
<dbReference type="PANTHER" id="PTHR47810">
    <property type="entry name" value="DNA LIGASE"/>
    <property type="match status" value="1"/>
</dbReference>
<comment type="catalytic activity">
    <reaction evidence="6 7">
        <text>NAD(+) + (deoxyribonucleotide)n-3'-hydroxyl + 5'-phospho-(deoxyribonucleotide)m = (deoxyribonucleotide)n+m + AMP + beta-nicotinamide D-nucleotide.</text>
        <dbReference type="EC" id="6.5.1.2"/>
    </reaction>
</comment>
<comment type="similarity">
    <text evidence="7">Belongs to the NAD-dependent DNA ligase family. LigB subfamily.</text>
</comment>
<evidence type="ECO:0000256" key="8">
    <source>
        <dbReference type="SAM" id="SignalP"/>
    </source>
</evidence>
<evidence type="ECO:0000256" key="7">
    <source>
        <dbReference type="HAMAP-Rule" id="MF_01587"/>
    </source>
</evidence>
<dbReference type="GO" id="GO:0006281">
    <property type="term" value="P:DNA repair"/>
    <property type="evidence" value="ECO:0007669"/>
    <property type="project" value="UniProtKB-KW"/>
</dbReference>
<dbReference type="InterPro" id="IPR020923">
    <property type="entry name" value="DNA_ligase_B"/>
</dbReference>
<dbReference type="GO" id="GO:0003911">
    <property type="term" value="F:DNA ligase (NAD+) activity"/>
    <property type="evidence" value="ECO:0007669"/>
    <property type="project" value="UniProtKB-UniRule"/>
</dbReference>
<evidence type="ECO:0000313" key="10">
    <source>
        <dbReference type="EMBL" id="MBB3103925.1"/>
    </source>
</evidence>
<comment type="caution">
    <text evidence="10">The sequence shown here is derived from an EMBL/GenBank/DDBJ whole genome shotgun (WGS) entry which is preliminary data.</text>
</comment>
<dbReference type="InterPro" id="IPR010994">
    <property type="entry name" value="RuvA_2-like"/>
</dbReference>
<evidence type="ECO:0000256" key="3">
    <source>
        <dbReference type="ARBA" id="ARBA00022763"/>
    </source>
</evidence>
<proteinExistence type="inferred from homology"/>
<keyword evidence="5 7" id="KW-0234">DNA repair</keyword>
<dbReference type="SUPFAM" id="SSF50249">
    <property type="entry name" value="Nucleic acid-binding proteins"/>
    <property type="match status" value="1"/>
</dbReference>
<dbReference type="Gene3D" id="2.40.50.140">
    <property type="entry name" value="Nucleic acid-binding proteins"/>
    <property type="match status" value="1"/>
</dbReference>
<keyword evidence="3 7" id="KW-0227">DNA damage</keyword>
<keyword evidence="1 7" id="KW-0436">Ligase</keyword>
<dbReference type="InterPro" id="IPR033136">
    <property type="entry name" value="DNA_ligase_CS"/>
</dbReference>
<dbReference type="Gene3D" id="3.30.470.30">
    <property type="entry name" value="DNA ligase/mRNA capping enzyme"/>
    <property type="match status" value="1"/>
</dbReference>
<accession>A0A839T7J3</accession>
<protein>
    <recommendedName>
        <fullName evidence="7">DNA ligase B</fullName>
        <ecNumber evidence="7">6.5.1.2</ecNumber>
    </recommendedName>
    <alternativeName>
        <fullName evidence="7">Polydeoxyribonucleotide synthase [NAD(+)] B</fullName>
    </alternativeName>
</protein>
<dbReference type="AlphaFoldDB" id="A0A839T7J3"/>
<feature type="signal peptide" evidence="8">
    <location>
        <begin position="1"/>
        <end position="19"/>
    </location>
</feature>
<comment type="function">
    <text evidence="7">Catalyzes the formation of phosphodiester linkages between 5'-phosphoryl and 3'-hydroxyl groups in double-stranded DNA using NAD as a coenzyme and as the energy source for the reaction.</text>
</comment>
<evidence type="ECO:0000256" key="4">
    <source>
        <dbReference type="ARBA" id="ARBA00023027"/>
    </source>
</evidence>
<dbReference type="EMBL" id="JACHXI010000010">
    <property type="protein sequence ID" value="MBB3103925.1"/>
    <property type="molecule type" value="Genomic_DNA"/>
</dbReference>
<dbReference type="Proteomes" id="UP000549250">
    <property type="component" value="Unassembled WGS sequence"/>
</dbReference>
<dbReference type="HAMAP" id="MF_01587">
    <property type="entry name" value="DNA_ligase_B"/>
    <property type="match status" value="1"/>
</dbReference>
<dbReference type="InterPro" id="IPR013839">
    <property type="entry name" value="DNAligase_adenylation"/>
</dbReference>
<dbReference type="NCBIfam" id="NF005987">
    <property type="entry name" value="PRK08097.1"/>
    <property type="match status" value="1"/>
</dbReference>
<dbReference type="SMART" id="SM00532">
    <property type="entry name" value="LIGANc"/>
    <property type="match status" value="1"/>
</dbReference>
<keyword evidence="8" id="KW-0732">Signal</keyword>
<dbReference type="EC" id="6.5.1.2" evidence="7"/>
<dbReference type="SUPFAM" id="SSF56091">
    <property type="entry name" value="DNA ligase/mRNA capping enzyme, catalytic domain"/>
    <property type="match status" value="1"/>
</dbReference>
<dbReference type="Gene3D" id="1.10.150.20">
    <property type="entry name" value="5' to 3' exonuclease, C-terminal subdomain"/>
    <property type="match status" value="1"/>
</dbReference>
<evidence type="ECO:0000313" key="11">
    <source>
        <dbReference type="Proteomes" id="UP000549250"/>
    </source>
</evidence>
<keyword evidence="11" id="KW-1185">Reference proteome</keyword>
<feature type="domain" description="NAD-dependent DNA ligase N-terminal" evidence="9">
    <location>
        <begin position="29"/>
        <end position="428"/>
    </location>
</feature>
<dbReference type="Pfam" id="PF03120">
    <property type="entry name" value="OB_DNA_ligase"/>
    <property type="match status" value="1"/>
</dbReference>
<feature type="chain" id="PRO_5032849234" description="DNA ligase B" evidence="8">
    <location>
        <begin position="20"/>
        <end position="566"/>
    </location>
</feature>
<dbReference type="InterPro" id="IPR004150">
    <property type="entry name" value="NAD_DNA_ligase_OB"/>
</dbReference>
<sequence length="566" mass="63027">MLRTLVLLSLCLLPTIGLAAHCPDWPTERARQEIASLSRQIAEWNTAYHRDGRSPVDDELYDQASTRLTLWQQCFPGTPSSLPDPLATTRGEVVHPVAQTGLAKLTDENEIRHWIASRQALWIQPKVDGVAVTLVYEQGRLLQAISRGNGQRGQDWTPNASRIQAIAQRLPSEKRIILQGELYWRQDGHVQSRDGSASARSQIAGAMARQDLDNATAARIGLFVWDWPNGPDEMEQRLAGLAALGLGDSQRFSQPLNGFDEARQWRETWYRTPLPFASDGVVLRQSQRPDGSHWQAAPPSWAVAWKYPVRSALTQVQAVEFRIGRTGRITPLLKLEPVVLDDRTVRQVSVGSLQRWQALDIRPGDQVAVALAGLTIPRLEQVVWRTQERQAVMAPQAADYHALSCWKPTPGCRQQFLARLAWLSGKSGLNLPGIGSGIWQSLLDAGLLDDLLTWLDLGIEELSRAPGIGETRARMLAEAMSQARQRPFPVWLRALGAPAGLKAGSQEDWNSLATRSEEQWRHAAAVGATRARRLQVFFAHPDVEELRAHLQRIGIMGFTVTNTTPR</sequence>
<evidence type="ECO:0000256" key="6">
    <source>
        <dbReference type="ARBA" id="ARBA00034005"/>
    </source>
</evidence>
<dbReference type="InterPro" id="IPR013840">
    <property type="entry name" value="DNAligase_N"/>
</dbReference>
<keyword evidence="4 7" id="KW-0520">NAD</keyword>
<evidence type="ECO:0000256" key="2">
    <source>
        <dbReference type="ARBA" id="ARBA00022705"/>
    </source>
</evidence>
<dbReference type="SUPFAM" id="SSF47781">
    <property type="entry name" value="RuvA domain 2-like"/>
    <property type="match status" value="1"/>
</dbReference>
<evidence type="ECO:0000256" key="1">
    <source>
        <dbReference type="ARBA" id="ARBA00022598"/>
    </source>
</evidence>
<gene>
    <name evidence="7" type="primary">ligB</name>
    <name evidence="10" type="ORF">FHR87_002335</name>
</gene>
<dbReference type="GO" id="GO:0006260">
    <property type="term" value="P:DNA replication"/>
    <property type="evidence" value="ECO:0007669"/>
    <property type="project" value="UniProtKB-KW"/>
</dbReference>
<dbReference type="PANTHER" id="PTHR47810:SF1">
    <property type="entry name" value="DNA LIGASE B"/>
    <property type="match status" value="1"/>
</dbReference>
<feature type="active site" description="N6-AMP-lysine intermediate" evidence="7">
    <location>
        <position position="126"/>
    </location>
</feature>
<dbReference type="Gene3D" id="1.10.287.610">
    <property type="entry name" value="Helix hairpin bin"/>
    <property type="match status" value="1"/>
</dbReference>
<evidence type="ECO:0000259" key="9">
    <source>
        <dbReference type="SMART" id="SM00532"/>
    </source>
</evidence>
<name>A0A839T7J3_AZOMA</name>
<dbReference type="InterPro" id="IPR050326">
    <property type="entry name" value="NAD_dep_DNA_ligaseB"/>
</dbReference>
<dbReference type="InterPro" id="IPR012340">
    <property type="entry name" value="NA-bd_OB-fold"/>
</dbReference>
<dbReference type="RefSeq" id="WP_246336009.1">
    <property type="nucleotide sequence ID" value="NZ_JACHXI010000010.1"/>
</dbReference>
<keyword evidence="2 7" id="KW-0235">DNA replication</keyword>
<reference evidence="10 11" key="1">
    <citation type="submission" date="2020-08" db="EMBL/GenBank/DDBJ databases">
        <title>Genomic Encyclopedia of Type Strains, Phase III (KMG-III): the genomes of soil and plant-associated and newly described type strains.</title>
        <authorList>
            <person name="Whitman W."/>
        </authorList>
    </citation>
    <scope>NUCLEOTIDE SEQUENCE [LARGE SCALE GENOMIC DNA]</scope>
    <source>
        <strain evidence="10 11">CECT 4462</strain>
    </source>
</reference>
<dbReference type="Pfam" id="PF01653">
    <property type="entry name" value="DNA_ligase_aden"/>
    <property type="match status" value="1"/>
</dbReference>
<evidence type="ECO:0000256" key="5">
    <source>
        <dbReference type="ARBA" id="ARBA00023204"/>
    </source>
</evidence>